<keyword evidence="2" id="KW-1185">Reference proteome</keyword>
<comment type="caution">
    <text evidence="1">The sequence shown here is derived from an EMBL/GenBank/DDBJ whole genome shotgun (WGS) entry which is preliminary data.</text>
</comment>
<reference evidence="2" key="1">
    <citation type="journal article" date="2019" name="Int. J. Syst. Evol. Microbiol.">
        <title>The Global Catalogue of Microorganisms (GCM) 10K type strain sequencing project: providing services to taxonomists for standard genome sequencing and annotation.</title>
        <authorList>
            <consortium name="The Broad Institute Genomics Platform"/>
            <consortium name="The Broad Institute Genome Sequencing Center for Infectious Disease"/>
            <person name="Wu L."/>
            <person name="Ma J."/>
        </authorList>
    </citation>
    <scope>NUCLEOTIDE SEQUENCE [LARGE SCALE GENOMIC DNA]</scope>
    <source>
        <strain evidence="2">CGMCC 1.16275</strain>
    </source>
</reference>
<dbReference type="RefSeq" id="WP_377357228.1">
    <property type="nucleotide sequence ID" value="NZ_JBHTCM010000006.1"/>
</dbReference>
<name>A0ABW2KU36_9PROT</name>
<evidence type="ECO:0008006" key="3">
    <source>
        <dbReference type="Google" id="ProtNLM"/>
    </source>
</evidence>
<sequence length="154" mass="16304">MLFHASIPADDPALAAGVLASLTRGRSFPFPSVPGGFVVFCGEGGGHLLEVYPSGAALKPTRTGAVTEAVEPAELNEVHLALGVPLSRAEVEAVLTRAGWSGRVCDRGGVFQVIELWIDNRFLIELLTPEMQAAYTAAMTPEKWKAYLGLRAAA</sequence>
<accession>A0ABW2KU36</accession>
<dbReference type="EMBL" id="JBHTCM010000006">
    <property type="protein sequence ID" value="MFC7332672.1"/>
    <property type="molecule type" value="Genomic_DNA"/>
</dbReference>
<gene>
    <name evidence="1" type="ORF">ACFQPS_05820</name>
</gene>
<evidence type="ECO:0000313" key="1">
    <source>
        <dbReference type="EMBL" id="MFC7332672.1"/>
    </source>
</evidence>
<dbReference type="Proteomes" id="UP001596456">
    <property type="component" value="Unassembled WGS sequence"/>
</dbReference>
<evidence type="ECO:0000313" key="2">
    <source>
        <dbReference type="Proteomes" id="UP001596456"/>
    </source>
</evidence>
<proteinExistence type="predicted"/>
<protein>
    <recommendedName>
        <fullName evidence="3">VOC domain-containing protein</fullName>
    </recommendedName>
</protein>
<organism evidence="1 2">
    <name type="scientific">Rhodocista pekingensis</name>
    <dbReference type="NCBI Taxonomy" id="201185"/>
    <lineage>
        <taxon>Bacteria</taxon>
        <taxon>Pseudomonadati</taxon>
        <taxon>Pseudomonadota</taxon>
        <taxon>Alphaproteobacteria</taxon>
        <taxon>Rhodospirillales</taxon>
        <taxon>Azospirillaceae</taxon>
        <taxon>Rhodocista</taxon>
    </lineage>
</organism>